<proteinExistence type="predicted"/>
<feature type="compositionally biased region" description="Pro residues" evidence="1">
    <location>
        <begin position="294"/>
        <end position="304"/>
    </location>
</feature>
<dbReference type="Proteomes" id="UP000799438">
    <property type="component" value="Unassembled WGS sequence"/>
</dbReference>
<keyword evidence="3" id="KW-1185">Reference proteome</keyword>
<protein>
    <submittedName>
        <fullName evidence="2">Uncharacterized protein</fullName>
    </submittedName>
</protein>
<dbReference type="AlphaFoldDB" id="A0A6A6BN53"/>
<evidence type="ECO:0000256" key="1">
    <source>
        <dbReference type="SAM" id="MobiDB-lite"/>
    </source>
</evidence>
<feature type="region of interest" description="Disordered" evidence="1">
    <location>
        <begin position="216"/>
        <end position="239"/>
    </location>
</feature>
<accession>A0A6A6BN53</accession>
<feature type="region of interest" description="Disordered" evidence="1">
    <location>
        <begin position="156"/>
        <end position="176"/>
    </location>
</feature>
<feature type="compositionally biased region" description="Polar residues" evidence="1">
    <location>
        <begin position="10"/>
        <end position="19"/>
    </location>
</feature>
<feature type="region of interest" description="Disordered" evidence="1">
    <location>
        <begin position="1"/>
        <end position="79"/>
    </location>
</feature>
<dbReference type="RefSeq" id="XP_033401272.1">
    <property type="nucleotide sequence ID" value="XM_033535189.1"/>
</dbReference>
<feature type="compositionally biased region" description="Polar residues" evidence="1">
    <location>
        <begin position="272"/>
        <end position="284"/>
    </location>
</feature>
<gene>
    <name evidence="2" type="ORF">K452DRAFT_121949</name>
</gene>
<evidence type="ECO:0000313" key="2">
    <source>
        <dbReference type="EMBL" id="KAF2145560.1"/>
    </source>
</evidence>
<feature type="compositionally biased region" description="Basic and acidic residues" evidence="1">
    <location>
        <begin position="46"/>
        <end position="57"/>
    </location>
</feature>
<reference evidence="2" key="1">
    <citation type="journal article" date="2020" name="Stud. Mycol.">
        <title>101 Dothideomycetes genomes: a test case for predicting lifestyles and emergence of pathogens.</title>
        <authorList>
            <person name="Haridas S."/>
            <person name="Albert R."/>
            <person name="Binder M."/>
            <person name="Bloem J."/>
            <person name="Labutti K."/>
            <person name="Salamov A."/>
            <person name="Andreopoulos B."/>
            <person name="Baker S."/>
            <person name="Barry K."/>
            <person name="Bills G."/>
            <person name="Bluhm B."/>
            <person name="Cannon C."/>
            <person name="Castanera R."/>
            <person name="Culley D."/>
            <person name="Daum C."/>
            <person name="Ezra D."/>
            <person name="Gonzalez J."/>
            <person name="Henrissat B."/>
            <person name="Kuo A."/>
            <person name="Liang C."/>
            <person name="Lipzen A."/>
            <person name="Lutzoni F."/>
            <person name="Magnuson J."/>
            <person name="Mondo S."/>
            <person name="Nolan M."/>
            <person name="Ohm R."/>
            <person name="Pangilinan J."/>
            <person name="Park H.-J."/>
            <person name="Ramirez L."/>
            <person name="Alfaro M."/>
            <person name="Sun H."/>
            <person name="Tritt A."/>
            <person name="Yoshinaga Y."/>
            <person name="Zwiers L.-H."/>
            <person name="Turgeon B."/>
            <person name="Goodwin S."/>
            <person name="Spatafora J."/>
            <person name="Crous P."/>
            <person name="Grigoriev I."/>
        </authorList>
    </citation>
    <scope>NUCLEOTIDE SEQUENCE</scope>
    <source>
        <strain evidence="2">CBS 121167</strain>
    </source>
</reference>
<sequence length="401" mass="44349">MPRKLPWLANDTSQSSSANAGRRPNQARPETLDRDDARTTPSRLRRVPDAVKNRADRTPSSSPPPQPPKQELMREGPDGDDMWIMVEDEFLDTAQMFTQHLHHAEYHRLKRLAKERSASAIQKIARPVVPHSQMSTEAKLKRKAEASAEKHADALRQIGAGVHDSRDGEDSEEEDAPWMRDSQLAGLMSGSQEQSSSQLARLTGTKSYTRAAAGYAVAKPSSSVLRSNSTTGPGTWNARSALSGLAQEIEKVVAEDDDSDDLDGTSLKITPKTLTKQHSATTTHPVHVQKTGIQPPPNRVPKPLPKVETVSASRSVRPNDVSRSRATISFSESSIDVETRTSRQTIPSSRLDPLNDLSKRSERQSSSTERMAKRKAVMSARREREKKKKSDSLDEIPTFMI</sequence>
<feature type="compositionally biased region" description="Polar residues" evidence="1">
    <location>
        <begin position="220"/>
        <end position="239"/>
    </location>
</feature>
<evidence type="ECO:0000313" key="3">
    <source>
        <dbReference type="Proteomes" id="UP000799438"/>
    </source>
</evidence>
<dbReference type="GeneID" id="54292683"/>
<organism evidence="2 3">
    <name type="scientific">Aplosporella prunicola CBS 121167</name>
    <dbReference type="NCBI Taxonomy" id="1176127"/>
    <lineage>
        <taxon>Eukaryota</taxon>
        <taxon>Fungi</taxon>
        <taxon>Dikarya</taxon>
        <taxon>Ascomycota</taxon>
        <taxon>Pezizomycotina</taxon>
        <taxon>Dothideomycetes</taxon>
        <taxon>Dothideomycetes incertae sedis</taxon>
        <taxon>Botryosphaeriales</taxon>
        <taxon>Aplosporellaceae</taxon>
        <taxon>Aplosporella</taxon>
    </lineage>
</organism>
<feature type="compositionally biased region" description="Basic and acidic residues" evidence="1">
    <location>
        <begin position="380"/>
        <end position="392"/>
    </location>
</feature>
<feature type="region of interest" description="Disordered" evidence="1">
    <location>
        <begin position="254"/>
        <end position="401"/>
    </location>
</feature>
<dbReference type="OrthoDB" id="5374569at2759"/>
<dbReference type="EMBL" id="ML995477">
    <property type="protein sequence ID" value="KAF2145560.1"/>
    <property type="molecule type" value="Genomic_DNA"/>
</dbReference>
<name>A0A6A6BN53_9PEZI</name>
<feature type="compositionally biased region" description="Polar residues" evidence="1">
    <location>
        <begin position="324"/>
        <end position="348"/>
    </location>
</feature>